<keyword evidence="2" id="KW-1185">Reference proteome</keyword>
<sequence length="89" mass="10058">MTGYRYCKSIPEEEGPYCSTLNYKKCCTTQPTVSFLLNIPTLSIPPHLAFIYNFVLLQFSANYAVFYGACGEMQSCTSCNRAVQYDDPK</sequence>
<organism evidence="1 2">
    <name type="scientific">Onchocerca volvulus</name>
    <dbReference type="NCBI Taxonomy" id="6282"/>
    <lineage>
        <taxon>Eukaryota</taxon>
        <taxon>Metazoa</taxon>
        <taxon>Ecdysozoa</taxon>
        <taxon>Nematoda</taxon>
        <taxon>Chromadorea</taxon>
        <taxon>Rhabditida</taxon>
        <taxon>Spirurina</taxon>
        <taxon>Spiruromorpha</taxon>
        <taxon>Filarioidea</taxon>
        <taxon>Onchocercidae</taxon>
        <taxon>Onchocerca</taxon>
    </lineage>
</organism>
<evidence type="ECO:0000313" key="1">
    <source>
        <dbReference type="EnsemblMetazoa" id="OVOC4849.1"/>
    </source>
</evidence>
<proteinExistence type="predicted"/>
<dbReference type="AlphaFoldDB" id="A0A8R1Y1U2"/>
<dbReference type="Proteomes" id="UP000024404">
    <property type="component" value="Unassembled WGS sequence"/>
</dbReference>
<evidence type="ECO:0000313" key="2">
    <source>
        <dbReference type="Proteomes" id="UP000024404"/>
    </source>
</evidence>
<accession>A0A8R1Y1U2</accession>
<reference evidence="2" key="1">
    <citation type="submission" date="2013-10" db="EMBL/GenBank/DDBJ databases">
        <title>Genome sequencing of Onchocerca volvulus.</title>
        <authorList>
            <person name="Cotton J."/>
            <person name="Tsai J."/>
            <person name="Stanley E."/>
            <person name="Tracey A."/>
            <person name="Holroyd N."/>
            <person name="Lustigman S."/>
            <person name="Berriman M."/>
        </authorList>
    </citation>
    <scope>NUCLEOTIDE SEQUENCE</scope>
</reference>
<dbReference type="EMBL" id="CMVM020000144">
    <property type="status" value="NOT_ANNOTATED_CDS"/>
    <property type="molecule type" value="Genomic_DNA"/>
</dbReference>
<name>A0A8R1Y1U2_ONCVO</name>
<dbReference type="EnsemblMetazoa" id="OVOC4849.1">
    <property type="protein sequence ID" value="OVOC4849.1"/>
    <property type="gene ID" value="WBGene00241658"/>
</dbReference>
<reference evidence="1" key="2">
    <citation type="submission" date="2022-06" db="UniProtKB">
        <authorList>
            <consortium name="EnsemblMetazoa"/>
        </authorList>
    </citation>
    <scope>IDENTIFICATION</scope>
</reference>
<protein>
    <submittedName>
        <fullName evidence="1">Uncharacterized protein</fullName>
    </submittedName>
</protein>